<gene>
    <name evidence="6" type="primary">cfa</name>
    <name evidence="6" type="ORF">IV433_03300</name>
</gene>
<dbReference type="PIRSF" id="PIRSF003085">
    <property type="entry name" value="CMAS"/>
    <property type="match status" value="1"/>
</dbReference>
<dbReference type="EMBL" id="JADOBI010000002">
    <property type="protein sequence ID" value="MBF7978431.1"/>
    <property type="molecule type" value="Genomic_DNA"/>
</dbReference>
<dbReference type="Proteomes" id="UP000636811">
    <property type="component" value="Unassembled WGS sequence"/>
</dbReference>
<evidence type="ECO:0000256" key="3">
    <source>
        <dbReference type="ARBA" id="ARBA00022679"/>
    </source>
</evidence>
<evidence type="ECO:0000256" key="2">
    <source>
        <dbReference type="ARBA" id="ARBA00022603"/>
    </source>
</evidence>
<keyword evidence="5" id="KW-0443">Lipid metabolism</keyword>
<dbReference type="PANTHER" id="PTHR43667">
    <property type="entry name" value="CYCLOPROPANE-FATTY-ACYL-PHOSPHOLIPID SYNTHASE"/>
    <property type="match status" value="1"/>
</dbReference>
<dbReference type="InterPro" id="IPR003333">
    <property type="entry name" value="CMAS"/>
</dbReference>
<proteinExistence type="inferred from homology"/>
<dbReference type="PANTHER" id="PTHR43667:SF1">
    <property type="entry name" value="CYCLOPROPANE-FATTY-ACYL-PHOSPHOLIPID SYNTHASE"/>
    <property type="match status" value="1"/>
</dbReference>
<dbReference type="GO" id="GO:0032259">
    <property type="term" value="P:methylation"/>
    <property type="evidence" value="ECO:0007669"/>
    <property type="project" value="UniProtKB-KW"/>
</dbReference>
<keyword evidence="7" id="KW-1185">Reference proteome</keyword>
<dbReference type="CDD" id="cd02440">
    <property type="entry name" value="AdoMet_MTases"/>
    <property type="match status" value="1"/>
</dbReference>
<evidence type="ECO:0000256" key="5">
    <source>
        <dbReference type="ARBA" id="ARBA00023098"/>
    </source>
</evidence>
<keyword evidence="3 6" id="KW-0808">Transferase</keyword>
<dbReference type="Gene3D" id="3.40.50.150">
    <property type="entry name" value="Vaccinia Virus protein VP39"/>
    <property type="match status" value="1"/>
</dbReference>
<comment type="similarity">
    <text evidence="1">Belongs to the CFA/CMAS family.</text>
</comment>
<sequence>MGKNLLQKADIQIEGIRPWDIRIRHHGFFKRIMLQGLLGLGESYMDGWWECDRLDIFIYKFLAHKLDEAVPGYYSDIMMGLSGKILSRKSDDCGCSALEKEYGIGYDVFAHMLDPYMQFSCGYWRAGATLAEAQEAKLKMVCEKLQLAPGMRVLDIGCGWGGTAEYMARHYDVYVEGITNSTEEQKVAQSRCQGLDITIMLEDYQDLPDDKFDRIIALGALEYVELKNYQNFFKAVARSLKPDGLFLLHSTGSTQLVNHVGPWLNKYIFPNGCLPSGQQLVQSIEPYFKIEDWDNLGTDYDKTLMSWFEKINESWPALSMNHSPKLKRMLDYYLCSGAGFFRAGKIQLRQILLCIGGDGKTI</sequence>
<comment type="caution">
    <text evidence="6">The sequence shown here is derived from an EMBL/GenBank/DDBJ whole genome shotgun (WGS) entry which is preliminary data.</text>
</comment>
<reference evidence="6 7" key="1">
    <citation type="submission" date="2020-11" db="EMBL/GenBank/DDBJ databases">
        <title>Taxonomic investigation of Rahnella strains.</title>
        <authorList>
            <person name="Lee S.D."/>
        </authorList>
    </citation>
    <scope>NUCLEOTIDE SEQUENCE [LARGE SCALE GENOMIC DNA]</scope>
    <source>
        <strain evidence="6 7">SAP-17</strain>
    </source>
</reference>
<evidence type="ECO:0000313" key="7">
    <source>
        <dbReference type="Proteomes" id="UP000636811"/>
    </source>
</evidence>
<organism evidence="6 7">
    <name type="scientific">Rahnella laticis</name>
    <dbReference type="NCBI Taxonomy" id="2787622"/>
    <lineage>
        <taxon>Bacteria</taxon>
        <taxon>Pseudomonadati</taxon>
        <taxon>Pseudomonadota</taxon>
        <taxon>Gammaproteobacteria</taxon>
        <taxon>Enterobacterales</taxon>
        <taxon>Yersiniaceae</taxon>
        <taxon>Rahnella</taxon>
    </lineage>
</organism>
<dbReference type="GO" id="GO:0008825">
    <property type="term" value="F:cyclopropane-fatty-acyl-phospholipid synthase activity"/>
    <property type="evidence" value="ECO:0007669"/>
    <property type="project" value="UniProtKB-EC"/>
</dbReference>
<keyword evidence="2 6" id="KW-0489">Methyltransferase</keyword>
<keyword evidence="4" id="KW-0949">S-adenosyl-L-methionine</keyword>
<evidence type="ECO:0000256" key="4">
    <source>
        <dbReference type="ARBA" id="ARBA00022691"/>
    </source>
</evidence>
<protein>
    <submittedName>
        <fullName evidence="6">Cyclopropane fatty acyl phospholipid synthase</fullName>
        <ecNumber evidence="6">2.1.1.79</ecNumber>
    </submittedName>
</protein>
<dbReference type="EC" id="2.1.1.79" evidence="6"/>
<evidence type="ECO:0000313" key="6">
    <source>
        <dbReference type="EMBL" id="MBF7978431.1"/>
    </source>
</evidence>
<dbReference type="InterPro" id="IPR050723">
    <property type="entry name" value="CFA/CMAS"/>
</dbReference>
<dbReference type="InterPro" id="IPR029063">
    <property type="entry name" value="SAM-dependent_MTases_sf"/>
</dbReference>
<dbReference type="Pfam" id="PF02353">
    <property type="entry name" value="CMAS"/>
    <property type="match status" value="1"/>
</dbReference>
<accession>A0ABS0E020</accession>
<dbReference type="SUPFAM" id="SSF53335">
    <property type="entry name" value="S-adenosyl-L-methionine-dependent methyltransferases"/>
    <property type="match status" value="1"/>
</dbReference>
<dbReference type="NCBIfam" id="NF008686">
    <property type="entry name" value="PRK11705.1"/>
    <property type="match status" value="1"/>
</dbReference>
<name>A0ABS0E020_9GAMM</name>
<evidence type="ECO:0000256" key="1">
    <source>
        <dbReference type="ARBA" id="ARBA00010815"/>
    </source>
</evidence>